<feature type="compositionally biased region" description="Pro residues" evidence="1">
    <location>
        <begin position="16"/>
        <end position="27"/>
    </location>
</feature>
<keyword evidence="4" id="KW-1185">Reference proteome</keyword>
<dbReference type="RefSeq" id="WP_377140527.1">
    <property type="nucleotide sequence ID" value="NZ_JBHSFI010000008.1"/>
</dbReference>
<protein>
    <recommendedName>
        <fullName evidence="5">Permease</fullName>
    </recommendedName>
</protein>
<proteinExistence type="predicted"/>
<evidence type="ECO:0000313" key="3">
    <source>
        <dbReference type="EMBL" id="MFC4631371.1"/>
    </source>
</evidence>
<dbReference type="EMBL" id="JBHSFI010000008">
    <property type="protein sequence ID" value="MFC4631371.1"/>
    <property type="molecule type" value="Genomic_DNA"/>
</dbReference>
<feature type="transmembrane region" description="Helical" evidence="2">
    <location>
        <begin position="172"/>
        <end position="192"/>
    </location>
</feature>
<organism evidence="3 4">
    <name type="scientific">Promicromonospora alba</name>
    <dbReference type="NCBI Taxonomy" id="1616110"/>
    <lineage>
        <taxon>Bacteria</taxon>
        <taxon>Bacillati</taxon>
        <taxon>Actinomycetota</taxon>
        <taxon>Actinomycetes</taxon>
        <taxon>Micrococcales</taxon>
        <taxon>Promicromonosporaceae</taxon>
        <taxon>Promicromonospora</taxon>
    </lineage>
</organism>
<evidence type="ECO:0008006" key="5">
    <source>
        <dbReference type="Google" id="ProtNLM"/>
    </source>
</evidence>
<feature type="transmembrane region" description="Helical" evidence="2">
    <location>
        <begin position="129"/>
        <end position="152"/>
    </location>
</feature>
<gene>
    <name evidence="3" type="ORF">ACFO6V_24205</name>
</gene>
<sequence>MAQNPSDSPEAAGPTPTGPTPTGPAPTDPAAAQPTPSAAARWRPDWRDLVKRLVGVVAVIVAVWLIYLFLDAFLPRWWAQVIGNAVDGSFTAGAWWGLLIGGVFTLAPVLLLAQAVLTRKSLRVRSGFLILAVLLAVPNLLTLGIVLGTSAAAHAGERILDVDGPAFRGGTAWGAVIGGLVALTIVTMSMLYRRRGTQLKQLRAKQN</sequence>
<keyword evidence="2" id="KW-0472">Membrane</keyword>
<name>A0ABV9HP62_9MICO</name>
<accession>A0ABV9HP62</accession>
<keyword evidence="2" id="KW-1133">Transmembrane helix</keyword>
<keyword evidence="2" id="KW-0812">Transmembrane</keyword>
<evidence type="ECO:0000256" key="2">
    <source>
        <dbReference type="SAM" id="Phobius"/>
    </source>
</evidence>
<feature type="transmembrane region" description="Helical" evidence="2">
    <location>
        <begin position="94"/>
        <end position="117"/>
    </location>
</feature>
<feature type="transmembrane region" description="Helical" evidence="2">
    <location>
        <begin position="53"/>
        <end position="74"/>
    </location>
</feature>
<reference evidence="4" key="1">
    <citation type="journal article" date="2019" name="Int. J. Syst. Evol. Microbiol.">
        <title>The Global Catalogue of Microorganisms (GCM) 10K type strain sequencing project: providing services to taxonomists for standard genome sequencing and annotation.</title>
        <authorList>
            <consortium name="The Broad Institute Genomics Platform"/>
            <consortium name="The Broad Institute Genome Sequencing Center for Infectious Disease"/>
            <person name="Wu L."/>
            <person name="Ma J."/>
        </authorList>
    </citation>
    <scope>NUCLEOTIDE SEQUENCE [LARGE SCALE GENOMIC DNA]</scope>
    <source>
        <strain evidence="4">CCUG 42722</strain>
    </source>
</reference>
<feature type="region of interest" description="Disordered" evidence="1">
    <location>
        <begin position="1"/>
        <end position="39"/>
    </location>
</feature>
<dbReference type="Proteomes" id="UP001596011">
    <property type="component" value="Unassembled WGS sequence"/>
</dbReference>
<evidence type="ECO:0000256" key="1">
    <source>
        <dbReference type="SAM" id="MobiDB-lite"/>
    </source>
</evidence>
<evidence type="ECO:0000313" key="4">
    <source>
        <dbReference type="Proteomes" id="UP001596011"/>
    </source>
</evidence>
<feature type="compositionally biased region" description="Low complexity" evidence="1">
    <location>
        <begin position="28"/>
        <end position="39"/>
    </location>
</feature>
<comment type="caution">
    <text evidence="3">The sequence shown here is derived from an EMBL/GenBank/DDBJ whole genome shotgun (WGS) entry which is preliminary data.</text>
</comment>